<dbReference type="EMBL" id="CADCTY010001413">
    <property type="protein sequence ID" value="CAA9369718.1"/>
    <property type="molecule type" value="Genomic_DNA"/>
</dbReference>
<dbReference type="AlphaFoldDB" id="A0A6J4MYE4"/>
<proteinExistence type="predicted"/>
<evidence type="ECO:0000313" key="1">
    <source>
        <dbReference type="EMBL" id="CAA9369718.1"/>
    </source>
</evidence>
<organism evidence="1">
    <name type="scientific">uncultured Leptolyngbya sp</name>
    <dbReference type="NCBI Taxonomy" id="332963"/>
    <lineage>
        <taxon>Bacteria</taxon>
        <taxon>Bacillati</taxon>
        <taxon>Cyanobacteriota</taxon>
        <taxon>Cyanophyceae</taxon>
        <taxon>Leptolyngbyales</taxon>
        <taxon>Leptolyngbyaceae</taxon>
        <taxon>Leptolyngbya group</taxon>
        <taxon>Leptolyngbya</taxon>
        <taxon>environmental samples</taxon>
    </lineage>
</organism>
<accession>A0A6J4MYE4</accession>
<gene>
    <name evidence="1" type="ORF">AVDCRST_MAG94-4055</name>
</gene>
<reference evidence="1" key="1">
    <citation type="submission" date="2020-02" db="EMBL/GenBank/DDBJ databases">
        <authorList>
            <person name="Meier V. D."/>
        </authorList>
    </citation>
    <scope>NUCLEOTIDE SEQUENCE</scope>
    <source>
        <strain evidence="1">AVDCRST_MAG94</strain>
    </source>
</reference>
<protein>
    <submittedName>
        <fullName evidence="1">Uncharacterized protein</fullName>
    </submittedName>
</protein>
<sequence length="42" mass="4773">MGQLCKFQKFDSKAKRSPLSVRQPISLCYTVPGGTSLHYDQR</sequence>
<name>A0A6J4MYE4_9CYAN</name>